<gene>
    <name evidence="2" type="ORF">PAMC26510_13925</name>
</gene>
<dbReference type="AlphaFoldDB" id="A0A242MVX6"/>
<proteinExistence type="predicted"/>
<feature type="domain" description="ChrR-like cupin" evidence="1">
    <location>
        <begin position="202"/>
        <end position="289"/>
    </location>
</feature>
<sequence>MVLRNETRMNFGHRIVLEDVARDKQARWRYRIRHLRTMGFGRRHCPQNTDSVLPLCPLPACRVIAHNRFDGQPAEPKIASAEQGADMQTQSIERAWVDLDASPRGTCEITHLTHAADAQWVGVVDLAPFATYTLDAGQRHDLYVLQGDAETDDHSLHTHDFLILCNATVVRAGESGARLLVYRQACASVCHPLLRTARDRAWREGVNPRMRVVSLANGVQHVSLVAWEPGAQTRDHTHPSGEELFILSGEIRNAEERYPAGTWLRLHPGATHAPYAEVPTVILLRHGHLAGAA</sequence>
<reference evidence="2 3" key="1">
    <citation type="submission" date="2017-03" db="EMBL/GenBank/DDBJ databases">
        <title>Genome analysis of strain PAMC 26510.</title>
        <authorList>
            <person name="Oh H.-M."/>
            <person name="Yang J.-A."/>
        </authorList>
    </citation>
    <scope>NUCLEOTIDE SEQUENCE [LARGE SCALE GENOMIC DNA]</scope>
    <source>
        <strain evidence="2 3">PAMC 26510</strain>
    </source>
</reference>
<organism evidence="2 3">
    <name type="scientific">Caballeronia sordidicola</name>
    <name type="common">Burkholderia sordidicola</name>
    <dbReference type="NCBI Taxonomy" id="196367"/>
    <lineage>
        <taxon>Bacteria</taxon>
        <taxon>Pseudomonadati</taxon>
        <taxon>Pseudomonadota</taxon>
        <taxon>Betaproteobacteria</taxon>
        <taxon>Burkholderiales</taxon>
        <taxon>Burkholderiaceae</taxon>
        <taxon>Caballeronia</taxon>
    </lineage>
</organism>
<dbReference type="InterPro" id="IPR025979">
    <property type="entry name" value="ChrR-like_cupin_dom"/>
</dbReference>
<evidence type="ECO:0000259" key="1">
    <source>
        <dbReference type="Pfam" id="PF12973"/>
    </source>
</evidence>
<dbReference type="Proteomes" id="UP000194546">
    <property type="component" value="Unassembled WGS sequence"/>
</dbReference>
<comment type="caution">
    <text evidence="2">The sequence shown here is derived from an EMBL/GenBank/DDBJ whole genome shotgun (WGS) entry which is preliminary data.</text>
</comment>
<dbReference type="InterPro" id="IPR014710">
    <property type="entry name" value="RmlC-like_jellyroll"/>
</dbReference>
<name>A0A242MVX6_CABSO</name>
<dbReference type="Pfam" id="PF12973">
    <property type="entry name" value="Cupin_7"/>
    <property type="match status" value="1"/>
</dbReference>
<protein>
    <recommendedName>
        <fullName evidence="1">ChrR-like cupin domain-containing protein</fullName>
    </recommendedName>
</protein>
<evidence type="ECO:0000313" key="3">
    <source>
        <dbReference type="Proteomes" id="UP000194546"/>
    </source>
</evidence>
<dbReference type="EMBL" id="NBTY01000073">
    <property type="protein sequence ID" value="OTP75535.1"/>
    <property type="molecule type" value="Genomic_DNA"/>
</dbReference>
<dbReference type="Gene3D" id="2.60.120.10">
    <property type="entry name" value="Jelly Rolls"/>
    <property type="match status" value="1"/>
</dbReference>
<dbReference type="InterPro" id="IPR011051">
    <property type="entry name" value="RmlC_Cupin_sf"/>
</dbReference>
<accession>A0A242MVX6</accession>
<evidence type="ECO:0000313" key="2">
    <source>
        <dbReference type="EMBL" id="OTP75535.1"/>
    </source>
</evidence>
<dbReference type="SUPFAM" id="SSF51182">
    <property type="entry name" value="RmlC-like cupins"/>
    <property type="match status" value="1"/>
</dbReference>